<dbReference type="KEGG" id="serj:SGUI_2043"/>
<evidence type="ECO:0000313" key="1">
    <source>
        <dbReference type="EMBL" id="ANS79439.1"/>
    </source>
</evidence>
<dbReference type="InterPro" id="IPR012349">
    <property type="entry name" value="Split_barrel_FMN-bd"/>
</dbReference>
<reference evidence="1 2" key="1">
    <citation type="submission" date="2016-03" db="EMBL/GenBank/DDBJ databases">
        <title>Shallow-sea hydrothermal system.</title>
        <authorList>
            <person name="Tang K."/>
        </authorList>
    </citation>
    <scope>NUCLEOTIDE SEQUENCE [LARGE SCALE GENOMIC DNA]</scope>
    <source>
        <strain evidence="1 2">JLT9</strain>
    </source>
</reference>
<sequence>MTDLSTPTRKPERYTDERARLDELLDGVPVGVLSTVHEGLPWSVPMLVARDGDRVLLHGSTGAGALRHLRVGAPITLTVMALDGLVVAESAFDSSANYRSAVLRGTAVELAGDEAAAALERLTDRLLPGRTDEIRGSTRRELAATTCLVLPIEEGSWLFKERTGGTDPSTDPEVWSGVVPLRLVAGMPEPTAGVTAPTPGSVQAVGEAYPGFPEEVSAPPR</sequence>
<protein>
    <submittedName>
        <fullName evidence="1">Pyridoxamine 5'-phosphate oxidase-related, FMN-binding</fullName>
    </submittedName>
</protein>
<dbReference type="RefSeq" id="WP_066639721.1">
    <property type="nucleotide sequence ID" value="NZ_CP014989.1"/>
</dbReference>
<dbReference type="Pfam" id="PF12900">
    <property type="entry name" value="Pyridox_ox_2"/>
    <property type="match status" value="1"/>
</dbReference>
<dbReference type="STRING" id="1758689.SGUI_2043"/>
<name>A0A1B1NDC4_9MICO</name>
<evidence type="ECO:0000313" key="2">
    <source>
        <dbReference type="Proteomes" id="UP000092482"/>
    </source>
</evidence>
<accession>A0A1B1NDC4</accession>
<dbReference type="InterPro" id="IPR024747">
    <property type="entry name" value="Pyridox_Oxase-rel"/>
</dbReference>
<dbReference type="PATRIC" id="fig|1758689.4.peg.2125"/>
<gene>
    <name evidence="1" type="ORF">SGUI_2043</name>
</gene>
<dbReference type="EMBL" id="CP014989">
    <property type="protein sequence ID" value="ANS79439.1"/>
    <property type="molecule type" value="Genomic_DNA"/>
</dbReference>
<dbReference type="PANTHER" id="PTHR34071">
    <property type="entry name" value="5-NITROIMIDAZOLE ANTIBIOTICS RESISTANCE PROTEIN, NIMA-FAMILY-RELATED PROTEIN-RELATED"/>
    <property type="match status" value="1"/>
</dbReference>
<proteinExistence type="predicted"/>
<organism evidence="1 2">
    <name type="scientific">Serinicoccus hydrothermalis</name>
    <dbReference type="NCBI Taxonomy" id="1758689"/>
    <lineage>
        <taxon>Bacteria</taxon>
        <taxon>Bacillati</taxon>
        <taxon>Actinomycetota</taxon>
        <taxon>Actinomycetes</taxon>
        <taxon>Micrococcales</taxon>
        <taxon>Ornithinimicrobiaceae</taxon>
        <taxon>Serinicoccus</taxon>
    </lineage>
</organism>
<dbReference type="Gene3D" id="2.30.110.10">
    <property type="entry name" value="Electron Transport, Fmn-binding Protein, Chain A"/>
    <property type="match status" value="1"/>
</dbReference>
<dbReference type="OrthoDB" id="116031at2"/>
<dbReference type="AlphaFoldDB" id="A0A1B1NDC4"/>
<dbReference type="PANTHER" id="PTHR34071:SF2">
    <property type="entry name" value="FLAVIN-NUCLEOTIDE-BINDING PROTEIN"/>
    <property type="match status" value="1"/>
</dbReference>
<keyword evidence="2" id="KW-1185">Reference proteome</keyword>
<dbReference type="Proteomes" id="UP000092482">
    <property type="component" value="Chromosome"/>
</dbReference>
<dbReference type="SUPFAM" id="SSF50475">
    <property type="entry name" value="FMN-binding split barrel"/>
    <property type="match status" value="1"/>
</dbReference>